<protein>
    <recommendedName>
        <fullName evidence="3">Protein kinase domain-containing protein</fullName>
    </recommendedName>
</protein>
<reference evidence="1 2" key="1">
    <citation type="journal article" date="2024" name="Science">
        <title>Giant polyketide synthase enzymes in the biosynthesis of giant marine polyether toxins.</title>
        <authorList>
            <person name="Fallon T.R."/>
            <person name="Shende V.V."/>
            <person name="Wierzbicki I.H."/>
            <person name="Pendleton A.L."/>
            <person name="Watervoot N.F."/>
            <person name="Auber R.P."/>
            <person name="Gonzalez D.J."/>
            <person name="Wisecaver J.H."/>
            <person name="Moore B.S."/>
        </authorList>
    </citation>
    <scope>NUCLEOTIDE SEQUENCE [LARGE SCALE GENOMIC DNA]</scope>
    <source>
        <strain evidence="1 2">12B1</strain>
    </source>
</reference>
<dbReference type="AlphaFoldDB" id="A0AB34ITC8"/>
<evidence type="ECO:0008006" key="3">
    <source>
        <dbReference type="Google" id="ProtNLM"/>
    </source>
</evidence>
<name>A0AB34ITC8_PRYPA</name>
<comment type="caution">
    <text evidence="1">The sequence shown here is derived from an EMBL/GenBank/DDBJ whole genome shotgun (WGS) entry which is preliminary data.</text>
</comment>
<gene>
    <name evidence="1" type="ORF">AB1Y20_008535</name>
</gene>
<sequence length="296" mass="32442">MSAAALSLEQRGVPWQEVVIGGFACSGTSIQFAGSHLIASGFPGVIVTSHVIDLASKMGVRLATAYFDKLSALVQAVASGAHGALDPDWLRAPEAQYHSDDVYVPRGALRFESKRDFHASLRGAMFMYAQLHAMPFVCTPIGMASGMHTLRKSASGGWDRVAEDGNKQRDLVHLAFHNIRKAGFSNGFPPPRQDGEAYIQALEKHLSEIHRQGIVHGNVTSKAVSWKLDATRVAMQIVDWDRSFFAADGPSPKLKAEWMKEHPAKYQIAESGDKYERVDLLYCEALASAMMAQRGW</sequence>
<organism evidence="1 2">
    <name type="scientific">Prymnesium parvum</name>
    <name type="common">Toxic golden alga</name>
    <dbReference type="NCBI Taxonomy" id="97485"/>
    <lineage>
        <taxon>Eukaryota</taxon>
        <taxon>Haptista</taxon>
        <taxon>Haptophyta</taxon>
        <taxon>Prymnesiophyceae</taxon>
        <taxon>Prymnesiales</taxon>
        <taxon>Prymnesiaceae</taxon>
        <taxon>Prymnesium</taxon>
    </lineage>
</organism>
<evidence type="ECO:0000313" key="2">
    <source>
        <dbReference type="Proteomes" id="UP001515480"/>
    </source>
</evidence>
<dbReference type="Proteomes" id="UP001515480">
    <property type="component" value="Unassembled WGS sequence"/>
</dbReference>
<proteinExistence type="predicted"/>
<accession>A0AB34ITC8</accession>
<dbReference type="EMBL" id="JBGBPQ010000019">
    <property type="protein sequence ID" value="KAL1504759.1"/>
    <property type="molecule type" value="Genomic_DNA"/>
</dbReference>
<keyword evidence="2" id="KW-1185">Reference proteome</keyword>
<evidence type="ECO:0000313" key="1">
    <source>
        <dbReference type="EMBL" id="KAL1504759.1"/>
    </source>
</evidence>